<sequence>MFIDNAINNVQEINQKLKKLHHFEPLPEQKQKRIPYFASNKQYHSLIEILLPEVQLVVEEIEDSQKDYFVNGDPKEIMEERINSIDQRLSEIQKNNSITELRESIEKEEFLLKISELKDSNKVNELSSEEIKSILQEFKPVICDEDIQQFVDDKMLNGIKYFTDERVSLFESILNYLSKRKD</sequence>
<keyword evidence="2" id="KW-1185">Reference proteome</keyword>
<protein>
    <submittedName>
        <fullName evidence="1">Uncharacterized protein</fullName>
    </submittedName>
</protein>
<evidence type="ECO:0000313" key="1">
    <source>
        <dbReference type="EMBL" id="RVD90735.1"/>
    </source>
</evidence>
<accession>A0A437AHV0</accession>
<dbReference type="VEuPathDB" id="MicrosporidiaDB:TUBRATIS_28360"/>
<dbReference type="AlphaFoldDB" id="A0A437AHV0"/>
<organism evidence="1 2">
    <name type="scientific">Tubulinosema ratisbonensis</name>
    <dbReference type="NCBI Taxonomy" id="291195"/>
    <lineage>
        <taxon>Eukaryota</taxon>
        <taxon>Fungi</taxon>
        <taxon>Fungi incertae sedis</taxon>
        <taxon>Microsporidia</taxon>
        <taxon>Tubulinosematoidea</taxon>
        <taxon>Tubulinosematidae</taxon>
        <taxon>Tubulinosema</taxon>
    </lineage>
</organism>
<proteinExistence type="predicted"/>
<dbReference type="OrthoDB" id="2189383at2759"/>
<reference evidence="1 2" key="1">
    <citation type="submission" date="2018-10" db="EMBL/GenBank/DDBJ databases">
        <title>Draft genome sequence of the microsporidian Tubulinosema ratisbonensis.</title>
        <authorList>
            <person name="Polonais V."/>
            <person name="Peyretaillade E."/>
            <person name="Niehus S."/>
            <person name="Wawrzyniak I."/>
            <person name="Franchet A."/>
            <person name="Gaspin C."/>
            <person name="Reichstadt M."/>
            <person name="Belser C."/>
            <person name="Labadie K."/>
            <person name="Delbac F."/>
            <person name="Ferrandon D."/>
        </authorList>
    </citation>
    <scope>NUCLEOTIDE SEQUENCE [LARGE SCALE GENOMIC DNA]</scope>
    <source>
        <strain evidence="1 2">Franzen</strain>
    </source>
</reference>
<comment type="caution">
    <text evidence="1">The sequence shown here is derived from an EMBL/GenBank/DDBJ whole genome shotgun (WGS) entry which is preliminary data.</text>
</comment>
<gene>
    <name evidence="1" type="ORF">TUBRATIS_28360</name>
</gene>
<dbReference type="EMBL" id="RCSS01000793">
    <property type="protein sequence ID" value="RVD90735.1"/>
    <property type="molecule type" value="Genomic_DNA"/>
</dbReference>
<dbReference type="Proteomes" id="UP000282876">
    <property type="component" value="Unassembled WGS sequence"/>
</dbReference>
<evidence type="ECO:0000313" key="2">
    <source>
        <dbReference type="Proteomes" id="UP000282876"/>
    </source>
</evidence>
<name>A0A437AHV0_9MICR</name>